<name>A0A4Y7Q7A9_9AGAM</name>
<proteinExistence type="predicted"/>
<keyword evidence="2" id="KW-1185">Reference proteome</keyword>
<reference evidence="1 2" key="1">
    <citation type="submission" date="2018-06" db="EMBL/GenBank/DDBJ databases">
        <title>A transcriptomic atlas of mushroom development highlights an independent origin of complex multicellularity.</title>
        <authorList>
            <consortium name="DOE Joint Genome Institute"/>
            <person name="Krizsan K."/>
            <person name="Almasi E."/>
            <person name="Merenyi Z."/>
            <person name="Sahu N."/>
            <person name="Viragh M."/>
            <person name="Koszo T."/>
            <person name="Mondo S."/>
            <person name="Kiss B."/>
            <person name="Balint B."/>
            <person name="Kues U."/>
            <person name="Barry K."/>
            <person name="Hegedus J.C."/>
            <person name="Henrissat B."/>
            <person name="Johnson J."/>
            <person name="Lipzen A."/>
            <person name="Ohm R."/>
            <person name="Nagy I."/>
            <person name="Pangilinan J."/>
            <person name="Yan J."/>
            <person name="Xiong Y."/>
            <person name="Grigoriev I.V."/>
            <person name="Hibbett D.S."/>
            <person name="Nagy L.G."/>
        </authorList>
    </citation>
    <scope>NUCLEOTIDE SEQUENCE [LARGE SCALE GENOMIC DNA]</scope>
    <source>
        <strain evidence="1 2">SZMC22713</strain>
    </source>
</reference>
<gene>
    <name evidence="1" type="ORF">BD410DRAFT_787823</name>
</gene>
<evidence type="ECO:0000313" key="1">
    <source>
        <dbReference type="EMBL" id="TDL23012.1"/>
    </source>
</evidence>
<sequence length="106" mass="12052">MTPDSTGNRARIGSCSHLDLLKQKVLKATRSYCVHHGVRCSSKNLLIHFVSPLSNVVGIVTVEVYVAGFRPFFDSYHFYDDSLCTTKKFILRRLNLKFPKINFANT</sequence>
<dbReference type="AlphaFoldDB" id="A0A4Y7Q7A9"/>
<dbReference type="EMBL" id="ML170172">
    <property type="protein sequence ID" value="TDL23012.1"/>
    <property type="molecule type" value="Genomic_DNA"/>
</dbReference>
<feature type="non-terminal residue" evidence="1">
    <location>
        <position position="106"/>
    </location>
</feature>
<dbReference type="VEuPathDB" id="FungiDB:BD410DRAFT_787823"/>
<evidence type="ECO:0000313" key="2">
    <source>
        <dbReference type="Proteomes" id="UP000294933"/>
    </source>
</evidence>
<organism evidence="1 2">
    <name type="scientific">Rickenella mellea</name>
    <dbReference type="NCBI Taxonomy" id="50990"/>
    <lineage>
        <taxon>Eukaryota</taxon>
        <taxon>Fungi</taxon>
        <taxon>Dikarya</taxon>
        <taxon>Basidiomycota</taxon>
        <taxon>Agaricomycotina</taxon>
        <taxon>Agaricomycetes</taxon>
        <taxon>Hymenochaetales</taxon>
        <taxon>Rickenellaceae</taxon>
        <taxon>Rickenella</taxon>
    </lineage>
</organism>
<protein>
    <submittedName>
        <fullName evidence="1">Uncharacterized protein</fullName>
    </submittedName>
</protein>
<dbReference type="Proteomes" id="UP000294933">
    <property type="component" value="Unassembled WGS sequence"/>
</dbReference>
<accession>A0A4Y7Q7A9</accession>